<dbReference type="AlphaFoldDB" id="A0A151IM93"/>
<reference evidence="5 6" key="1">
    <citation type="submission" date="2016-03" db="EMBL/GenBank/DDBJ databases">
        <title>Cyphomyrmex costatus WGS genome.</title>
        <authorList>
            <person name="Nygaard S."/>
            <person name="Hu H."/>
            <person name="Boomsma J."/>
            <person name="Zhang G."/>
        </authorList>
    </citation>
    <scope>NUCLEOTIDE SEQUENCE [LARGE SCALE GENOMIC DNA]</scope>
    <source>
        <strain evidence="5">MS0001</strain>
        <tissue evidence="5">Whole body</tissue>
    </source>
</reference>
<dbReference type="PANTHER" id="PTHR48051:SF1">
    <property type="entry name" value="RAS SUPPRESSOR PROTEIN 1"/>
    <property type="match status" value="1"/>
</dbReference>
<dbReference type="PROSITE" id="PS51450">
    <property type="entry name" value="LRR"/>
    <property type="match status" value="1"/>
</dbReference>
<keyword evidence="5" id="KW-0413">Isomerase</keyword>
<dbReference type="KEGG" id="ccoa:108783397"/>
<dbReference type="GO" id="GO:0016853">
    <property type="term" value="F:isomerase activity"/>
    <property type="evidence" value="ECO:0007669"/>
    <property type="project" value="UniProtKB-KW"/>
</dbReference>
<keyword evidence="1" id="KW-0433">Leucine-rich repeat</keyword>
<keyword evidence="6" id="KW-1185">Reference proteome</keyword>
<feature type="domain" description="PIF1/LRR1 pleckstrin homology" evidence="4">
    <location>
        <begin position="1"/>
        <end position="111"/>
    </location>
</feature>
<dbReference type="Proteomes" id="UP000078542">
    <property type="component" value="Unassembled WGS sequence"/>
</dbReference>
<dbReference type="PANTHER" id="PTHR48051">
    <property type="match status" value="1"/>
</dbReference>
<dbReference type="STRING" id="456900.A0A151IM93"/>
<dbReference type="InterPro" id="IPR032675">
    <property type="entry name" value="LRR_dom_sf"/>
</dbReference>
<dbReference type="InterPro" id="IPR050216">
    <property type="entry name" value="LRR_domain-containing"/>
</dbReference>
<keyword evidence="2" id="KW-0677">Repeat</keyword>
<dbReference type="Gene3D" id="3.80.10.10">
    <property type="entry name" value="Ribonuclease Inhibitor"/>
    <property type="match status" value="1"/>
</dbReference>
<dbReference type="InterPro" id="IPR003591">
    <property type="entry name" value="Leu-rich_rpt_typical-subtyp"/>
</dbReference>
<evidence type="ECO:0000313" key="5">
    <source>
        <dbReference type="EMBL" id="KYN06000.1"/>
    </source>
</evidence>
<dbReference type="InterPro" id="IPR001611">
    <property type="entry name" value="Leu-rich_rpt"/>
</dbReference>
<dbReference type="Pfam" id="PF13855">
    <property type="entry name" value="LRR_8"/>
    <property type="match status" value="1"/>
</dbReference>
<proteinExistence type="predicted"/>
<dbReference type="OrthoDB" id="17912at2759"/>
<evidence type="ECO:0000256" key="3">
    <source>
        <dbReference type="ARBA" id="ARBA00023242"/>
    </source>
</evidence>
<dbReference type="InterPro" id="IPR057437">
    <property type="entry name" value="PIF1/LRR1_PH"/>
</dbReference>
<dbReference type="GO" id="GO:0005737">
    <property type="term" value="C:cytoplasm"/>
    <property type="evidence" value="ECO:0007669"/>
    <property type="project" value="TreeGrafter"/>
</dbReference>
<protein>
    <submittedName>
        <fullName evidence="5">Peptidylprolyl isomerase-like 5</fullName>
    </submittedName>
</protein>
<dbReference type="EMBL" id="KQ977063">
    <property type="protein sequence ID" value="KYN06000.1"/>
    <property type="molecule type" value="Genomic_DNA"/>
</dbReference>
<evidence type="ECO:0000313" key="6">
    <source>
        <dbReference type="Proteomes" id="UP000078542"/>
    </source>
</evidence>
<evidence type="ECO:0000256" key="1">
    <source>
        <dbReference type="ARBA" id="ARBA00022614"/>
    </source>
</evidence>
<gene>
    <name evidence="5" type="ORF">ALC62_03094</name>
</gene>
<sequence length="421" mass="48639">MKFHCYIEIYDRTLSVCSQRKSQSILAFMKKSIEDDNVTLYLQTRQNKHGTKYQIVNNVEKVFTKFIADGKVTIRLTQPCHDLIIQSDLIQLNSFLRILNYVVNKHSQHSDAVMNQYMVMPNVVFNSSHFSLRKVKVVVKKKSEYPTLQGFPRTTEQLILSGLSRKSFDRQILHLQSLRILDLSDNNISYLPKELGTLPHLQKLLLSQNNLGKSPRSKWTWLEQTAIKHNLHFLDISSNLLTKLPIQIKNLSALVHLNVSQNALIHLPHNIRILQNLRVLDVAKNNLLYLPVTITHLRLQLLDVTENPFIKVIKNDVCDSDSIMTIRMTNLVEWSAKSILKSRITYDASIIPYTLVNYLDEAKCCHSCKTACFDNYIRKLIYLPLLCVEIKTSVFTSAFKFESYFCSLLCASNYPVSNTRF</sequence>
<dbReference type="SUPFAM" id="SSF52058">
    <property type="entry name" value="L domain-like"/>
    <property type="match status" value="1"/>
</dbReference>
<dbReference type="Pfam" id="PF25344">
    <property type="entry name" value="PH_LRR1"/>
    <property type="match status" value="1"/>
</dbReference>
<accession>A0A151IM93</accession>
<keyword evidence="3" id="KW-0539">Nucleus</keyword>
<dbReference type="SMART" id="SM00369">
    <property type="entry name" value="LRR_TYP"/>
    <property type="match status" value="3"/>
</dbReference>
<evidence type="ECO:0000259" key="4">
    <source>
        <dbReference type="Pfam" id="PF25344"/>
    </source>
</evidence>
<name>A0A151IM93_9HYME</name>
<evidence type="ECO:0000256" key="2">
    <source>
        <dbReference type="ARBA" id="ARBA00022737"/>
    </source>
</evidence>
<organism evidence="5 6">
    <name type="scientific">Cyphomyrmex costatus</name>
    <dbReference type="NCBI Taxonomy" id="456900"/>
    <lineage>
        <taxon>Eukaryota</taxon>
        <taxon>Metazoa</taxon>
        <taxon>Ecdysozoa</taxon>
        <taxon>Arthropoda</taxon>
        <taxon>Hexapoda</taxon>
        <taxon>Insecta</taxon>
        <taxon>Pterygota</taxon>
        <taxon>Neoptera</taxon>
        <taxon>Endopterygota</taxon>
        <taxon>Hymenoptera</taxon>
        <taxon>Apocrita</taxon>
        <taxon>Aculeata</taxon>
        <taxon>Formicoidea</taxon>
        <taxon>Formicidae</taxon>
        <taxon>Myrmicinae</taxon>
        <taxon>Cyphomyrmex</taxon>
    </lineage>
</organism>